<organism evidence="7 8">
    <name type="scientific">Polarella glacialis</name>
    <name type="common">Dinoflagellate</name>
    <dbReference type="NCBI Taxonomy" id="89957"/>
    <lineage>
        <taxon>Eukaryota</taxon>
        <taxon>Sar</taxon>
        <taxon>Alveolata</taxon>
        <taxon>Dinophyceae</taxon>
        <taxon>Suessiales</taxon>
        <taxon>Suessiaceae</taxon>
        <taxon>Polarella</taxon>
    </lineage>
</organism>
<dbReference type="SMART" id="SM00220">
    <property type="entry name" value="S_TKc"/>
    <property type="match status" value="1"/>
</dbReference>
<gene>
    <name evidence="7" type="ORF">PGLA2088_LOCUS10019</name>
</gene>
<keyword evidence="4" id="KW-0418">Kinase</keyword>
<dbReference type="PROSITE" id="PS00108">
    <property type="entry name" value="PROTEIN_KINASE_ST"/>
    <property type="match status" value="1"/>
</dbReference>
<keyword evidence="1" id="KW-0723">Serine/threonine-protein kinase</keyword>
<dbReference type="AlphaFoldDB" id="A0A813ILN9"/>
<protein>
    <recommendedName>
        <fullName evidence="6">Protein kinase domain-containing protein</fullName>
    </recommendedName>
</protein>
<evidence type="ECO:0000256" key="3">
    <source>
        <dbReference type="ARBA" id="ARBA00022741"/>
    </source>
</evidence>
<evidence type="ECO:0000256" key="4">
    <source>
        <dbReference type="ARBA" id="ARBA00022777"/>
    </source>
</evidence>
<keyword evidence="5" id="KW-0067">ATP-binding</keyword>
<name>A0A813ILN9_POLGL</name>
<evidence type="ECO:0000256" key="1">
    <source>
        <dbReference type="ARBA" id="ARBA00022527"/>
    </source>
</evidence>
<sequence>MGFGPADFEKVEQIGRGGQATVWLARVIGSDGDLVALKETKLRFMDSSGRRRAQQEVTLLRELSSKQQGDDLNIVVRYLGCFEDDAMDTLVLVLEFIDGLPLHKAMAQQPQGHFSESRARTLLADIAGTLGKLHNLGIVYRDLKLPNLLLCPGEGGQLRLVDFGYAKKMQQEEPVSVGMHRLRRTYSIVGTFYALAPEMLECREEQNTDGFYEVGHGEMVDWWQLGIVACELLYGRPPWGYQDEASVKVEARKSPASLEGVIPTDGEAGALIRALLEADPLQRLGVRGDAEEVLAHPFFQGLVERVELDLAGLD</sequence>
<dbReference type="Proteomes" id="UP000626109">
    <property type="component" value="Unassembled WGS sequence"/>
</dbReference>
<dbReference type="EMBL" id="CAJNNW010011205">
    <property type="protein sequence ID" value="CAE8652886.1"/>
    <property type="molecule type" value="Genomic_DNA"/>
</dbReference>
<proteinExistence type="predicted"/>
<dbReference type="PROSITE" id="PS50011">
    <property type="entry name" value="PROTEIN_KINASE_DOM"/>
    <property type="match status" value="1"/>
</dbReference>
<evidence type="ECO:0000256" key="5">
    <source>
        <dbReference type="ARBA" id="ARBA00022840"/>
    </source>
</evidence>
<dbReference type="InterPro" id="IPR008271">
    <property type="entry name" value="Ser/Thr_kinase_AS"/>
</dbReference>
<evidence type="ECO:0000313" key="7">
    <source>
        <dbReference type="EMBL" id="CAE8652886.1"/>
    </source>
</evidence>
<feature type="domain" description="Protein kinase" evidence="6">
    <location>
        <begin position="8"/>
        <end position="299"/>
    </location>
</feature>
<evidence type="ECO:0000313" key="8">
    <source>
        <dbReference type="Proteomes" id="UP000626109"/>
    </source>
</evidence>
<keyword evidence="3" id="KW-0547">Nucleotide-binding</keyword>
<accession>A0A813ILN9</accession>
<dbReference type="GO" id="GO:0004674">
    <property type="term" value="F:protein serine/threonine kinase activity"/>
    <property type="evidence" value="ECO:0007669"/>
    <property type="project" value="UniProtKB-KW"/>
</dbReference>
<dbReference type="InterPro" id="IPR011009">
    <property type="entry name" value="Kinase-like_dom_sf"/>
</dbReference>
<evidence type="ECO:0000259" key="6">
    <source>
        <dbReference type="PROSITE" id="PS50011"/>
    </source>
</evidence>
<dbReference type="Pfam" id="PF00069">
    <property type="entry name" value="Pkinase"/>
    <property type="match status" value="1"/>
</dbReference>
<keyword evidence="2" id="KW-0808">Transferase</keyword>
<dbReference type="SUPFAM" id="SSF56112">
    <property type="entry name" value="Protein kinase-like (PK-like)"/>
    <property type="match status" value="1"/>
</dbReference>
<dbReference type="PANTHER" id="PTHR24351">
    <property type="entry name" value="RIBOSOMAL PROTEIN S6 KINASE"/>
    <property type="match status" value="1"/>
</dbReference>
<dbReference type="GO" id="GO:0005524">
    <property type="term" value="F:ATP binding"/>
    <property type="evidence" value="ECO:0007669"/>
    <property type="project" value="UniProtKB-KW"/>
</dbReference>
<dbReference type="InterPro" id="IPR000719">
    <property type="entry name" value="Prot_kinase_dom"/>
</dbReference>
<reference evidence="7" key="1">
    <citation type="submission" date="2021-02" db="EMBL/GenBank/DDBJ databases">
        <authorList>
            <person name="Dougan E. K."/>
            <person name="Rhodes N."/>
            <person name="Thang M."/>
            <person name="Chan C."/>
        </authorList>
    </citation>
    <scope>NUCLEOTIDE SEQUENCE</scope>
</reference>
<dbReference type="Gene3D" id="1.10.510.10">
    <property type="entry name" value="Transferase(Phosphotransferase) domain 1"/>
    <property type="match status" value="1"/>
</dbReference>
<evidence type="ECO:0000256" key="2">
    <source>
        <dbReference type="ARBA" id="ARBA00022679"/>
    </source>
</evidence>
<comment type="caution">
    <text evidence="7">The sequence shown here is derived from an EMBL/GenBank/DDBJ whole genome shotgun (WGS) entry which is preliminary data.</text>
</comment>